<dbReference type="OrthoDB" id="2803597at2759"/>
<proteinExistence type="predicted"/>
<keyword evidence="2" id="KW-1185">Reference proteome</keyword>
<dbReference type="AlphaFoldDB" id="A0A165Y1R9"/>
<reference evidence="1 2" key="1">
    <citation type="journal article" date="2016" name="Mol. Biol. Evol.">
        <title>Comparative Genomics of Early-Diverging Mushroom-Forming Fungi Provides Insights into the Origins of Lignocellulose Decay Capabilities.</title>
        <authorList>
            <person name="Nagy L.G."/>
            <person name="Riley R."/>
            <person name="Tritt A."/>
            <person name="Adam C."/>
            <person name="Daum C."/>
            <person name="Floudas D."/>
            <person name="Sun H."/>
            <person name="Yadav J.S."/>
            <person name="Pangilinan J."/>
            <person name="Larsson K.H."/>
            <person name="Matsuura K."/>
            <person name="Barry K."/>
            <person name="Labutti K."/>
            <person name="Kuo R."/>
            <person name="Ohm R.A."/>
            <person name="Bhattacharya S.S."/>
            <person name="Shirouzu T."/>
            <person name="Yoshinaga Y."/>
            <person name="Martin F.M."/>
            <person name="Grigoriev I.V."/>
            <person name="Hibbett D.S."/>
        </authorList>
    </citation>
    <scope>NUCLEOTIDE SEQUENCE [LARGE SCALE GENOMIC DNA]</scope>
    <source>
        <strain evidence="1 2">CBS 109695</strain>
    </source>
</reference>
<gene>
    <name evidence="1" type="ORF">FIBSPDRAFT_964226</name>
</gene>
<evidence type="ECO:0000313" key="1">
    <source>
        <dbReference type="EMBL" id="KZP09118.1"/>
    </source>
</evidence>
<name>A0A165Y1R9_9AGAM</name>
<sequence length="194" mass="20880">MSEEILQRLVDCAHVGKITTATSVEKETHWRRDWIDKSITSLLTVIEAHSSRPPVLGISTSGASSNVAVPRVSFVRKTVTCSACRMVGHNKANASCPKKLVGAAASSSTSANNENAVLTMAQPAPLPIRGALVFQHHNLVAPTQTIPTLQSLADPTGVSRPDQQLQYAPQAQYHSDNFPLAVIANFLFNILFLV</sequence>
<protein>
    <recommendedName>
        <fullName evidence="3">Zinc knuckle domain-containing protein</fullName>
    </recommendedName>
</protein>
<accession>A0A165Y1R9</accession>
<evidence type="ECO:0000313" key="2">
    <source>
        <dbReference type="Proteomes" id="UP000076532"/>
    </source>
</evidence>
<organism evidence="1 2">
    <name type="scientific">Athelia psychrophila</name>
    <dbReference type="NCBI Taxonomy" id="1759441"/>
    <lineage>
        <taxon>Eukaryota</taxon>
        <taxon>Fungi</taxon>
        <taxon>Dikarya</taxon>
        <taxon>Basidiomycota</taxon>
        <taxon>Agaricomycotina</taxon>
        <taxon>Agaricomycetes</taxon>
        <taxon>Agaricomycetidae</taxon>
        <taxon>Atheliales</taxon>
        <taxon>Atheliaceae</taxon>
        <taxon>Athelia</taxon>
    </lineage>
</organism>
<evidence type="ECO:0008006" key="3">
    <source>
        <dbReference type="Google" id="ProtNLM"/>
    </source>
</evidence>
<dbReference type="Proteomes" id="UP000076532">
    <property type="component" value="Unassembled WGS sequence"/>
</dbReference>
<dbReference type="EMBL" id="KV417707">
    <property type="protein sequence ID" value="KZP09118.1"/>
    <property type="molecule type" value="Genomic_DNA"/>
</dbReference>